<dbReference type="OrthoDB" id="5428081at2759"/>
<evidence type="ECO:0000313" key="3">
    <source>
        <dbReference type="Proteomes" id="UP000770015"/>
    </source>
</evidence>
<feature type="coiled-coil region" evidence="1">
    <location>
        <begin position="57"/>
        <end position="84"/>
    </location>
</feature>
<dbReference type="Proteomes" id="UP000770015">
    <property type="component" value="Unassembled WGS sequence"/>
</dbReference>
<sequence length="101" mass="11362">MSAPIARGGRKLRAGVIATCFAAVVFTGVTYGAGLKLQNEWDEHRTEVRALTPEEQISILQTQHKSLLQQREALETKVRNFLQRVKDREAAKAKEEAEKSR</sequence>
<gene>
    <name evidence="2" type="ORF">F5X68DRAFT_189679</name>
</gene>
<comment type="caution">
    <text evidence="2">The sequence shown here is derived from an EMBL/GenBank/DDBJ whole genome shotgun (WGS) entry which is preliminary data.</text>
</comment>
<name>A0A9P9ABE4_9PEZI</name>
<proteinExistence type="predicted"/>
<keyword evidence="1" id="KW-0175">Coiled coil</keyword>
<keyword evidence="3" id="KW-1185">Reference proteome</keyword>
<evidence type="ECO:0000256" key="1">
    <source>
        <dbReference type="SAM" id="Coils"/>
    </source>
</evidence>
<evidence type="ECO:0000313" key="2">
    <source>
        <dbReference type="EMBL" id="KAH6688911.1"/>
    </source>
</evidence>
<organism evidence="2 3">
    <name type="scientific">Plectosphaerella plurivora</name>
    <dbReference type="NCBI Taxonomy" id="936078"/>
    <lineage>
        <taxon>Eukaryota</taxon>
        <taxon>Fungi</taxon>
        <taxon>Dikarya</taxon>
        <taxon>Ascomycota</taxon>
        <taxon>Pezizomycotina</taxon>
        <taxon>Sordariomycetes</taxon>
        <taxon>Hypocreomycetidae</taxon>
        <taxon>Glomerellales</taxon>
        <taxon>Plectosphaerellaceae</taxon>
        <taxon>Plectosphaerella</taxon>
    </lineage>
</organism>
<accession>A0A9P9ABE4</accession>
<dbReference type="EMBL" id="JAGSXJ010000008">
    <property type="protein sequence ID" value="KAH6688911.1"/>
    <property type="molecule type" value="Genomic_DNA"/>
</dbReference>
<dbReference type="AlphaFoldDB" id="A0A9P9ABE4"/>
<reference evidence="2" key="1">
    <citation type="journal article" date="2021" name="Nat. Commun.">
        <title>Genetic determinants of endophytism in the Arabidopsis root mycobiome.</title>
        <authorList>
            <person name="Mesny F."/>
            <person name="Miyauchi S."/>
            <person name="Thiergart T."/>
            <person name="Pickel B."/>
            <person name="Atanasova L."/>
            <person name="Karlsson M."/>
            <person name="Huettel B."/>
            <person name="Barry K.W."/>
            <person name="Haridas S."/>
            <person name="Chen C."/>
            <person name="Bauer D."/>
            <person name="Andreopoulos W."/>
            <person name="Pangilinan J."/>
            <person name="LaButti K."/>
            <person name="Riley R."/>
            <person name="Lipzen A."/>
            <person name="Clum A."/>
            <person name="Drula E."/>
            <person name="Henrissat B."/>
            <person name="Kohler A."/>
            <person name="Grigoriev I.V."/>
            <person name="Martin F.M."/>
            <person name="Hacquard S."/>
        </authorList>
    </citation>
    <scope>NUCLEOTIDE SEQUENCE</scope>
    <source>
        <strain evidence="2">MPI-SDFR-AT-0117</strain>
    </source>
</reference>
<protein>
    <submittedName>
        <fullName evidence="2">Uncharacterized protein</fullName>
    </submittedName>
</protein>